<dbReference type="Gene3D" id="3.40.50.300">
    <property type="entry name" value="P-loop containing nucleotide triphosphate hydrolases"/>
    <property type="match status" value="1"/>
</dbReference>
<dbReference type="EMBL" id="AOLR01000018">
    <property type="protein sequence ID" value="EMA13422.1"/>
    <property type="molecule type" value="Genomic_DNA"/>
</dbReference>
<sequence length="342" mass="37718">MTDPAVLYDRLREETETVLIGNEQILRHITVAMLTRGHVLLEGVPGVAKTTIATLIANATDLQHSRVQMTPDLLPADITGTTVYHQRNGEFELQKGPVFTNLVIADEINRAPPKTQSALLEAMQEGQVSIEGSTLELPTPFTVVATMNPLEMEGTFKLPEAQRDRFQMKLVTEIPNSEDERAILDRFDANPTLDADSISQVISRDELLDARTVVPETHIEDSIKEYILAIVGATRDHRNVIHGASPRATIDLQNTAKAVARLNGREYVIPDDVKEMALPVLRHRLIMNSDAELSQITAEAVIEEILQSITPPGSDTDHSADVETAVGDGGTKRDSEWRPDRS</sequence>
<dbReference type="InterPro" id="IPR027417">
    <property type="entry name" value="P-loop_NTPase"/>
</dbReference>
<protein>
    <submittedName>
        <fullName evidence="5">Methanol dehydrogenase regulatory protein</fullName>
    </submittedName>
    <submittedName>
        <fullName evidence="6">MoxR family ATPase</fullName>
    </submittedName>
</protein>
<evidence type="ECO:0000313" key="7">
    <source>
        <dbReference type="Proteomes" id="UP000011659"/>
    </source>
</evidence>
<feature type="domain" description="AAA+ ATPase" evidence="4">
    <location>
        <begin position="35"/>
        <end position="176"/>
    </location>
</feature>
<reference evidence="5 7" key="1">
    <citation type="journal article" date="2014" name="PLoS Genet.">
        <title>Phylogenetically driven sequencing of extremely halophilic archaea reveals strategies for static and dynamic osmo-response.</title>
        <authorList>
            <person name="Becker E.A."/>
            <person name="Seitzer P.M."/>
            <person name="Tritt A."/>
            <person name="Larsen D."/>
            <person name="Krusor M."/>
            <person name="Yao A.I."/>
            <person name="Wu D."/>
            <person name="Madern D."/>
            <person name="Eisen J.A."/>
            <person name="Darling A.E."/>
            <person name="Facciotti M.T."/>
        </authorList>
    </citation>
    <scope>NUCLEOTIDE SEQUENCE [LARGE SCALE GENOMIC DNA]</scope>
    <source>
        <strain evidence="5 7">ATCC 33800</strain>
    </source>
</reference>
<dbReference type="Pfam" id="PF07726">
    <property type="entry name" value="AAA_3"/>
    <property type="match status" value="1"/>
</dbReference>
<dbReference type="SUPFAM" id="SSF52540">
    <property type="entry name" value="P-loop containing nucleoside triphosphate hydrolases"/>
    <property type="match status" value="1"/>
</dbReference>
<dbReference type="GO" id="GO:0016887">
    <property type="term" value="F:ATP hydrolysis activity"/>
    <property type="evidence" value="ECO:0007669"/>
    <property type="project" value="InterPro"/>
</dbReference>
<keyword evidence="7" id="KW-1185">Reference proteome</keyword>
<dbReference type="Pfam" id="PF17863">
    <property type="entry name" value="AAA_lid_2"/>
    <property type="match status" value="1"/>
</dbReference>
<dbReference type="FunFam" id="3.40.50.300:FF:000640">
    <property type="entry name" value="MoxR family ATPase"/>
    <property type="match status" value="1"/>
</dbReference>
<evidence type="ECO:0000313" key="5">
    <source>
        <dbReference type="EMBL" id="EMA13422.1"/>
    </source>
</evidence>
<dbReference type="RefSeq" id="WP_004961139.1">
    <property type="nucleotide sequence ID" value="NZ_AOLR01000018.1"/>
</dbReference>
<evidence type="ECO:0000259" key="4">
    <source>
        <dbReference type="SMART" id="SM00382"/>
    </source>
</evidence>
<dbReference type="InterPro" id="IPR003593">
    <property type="entry name" value="AAA+_ATPase"/>
</dbReference>
<dbReference type="Gene3D" id="1.10.8.80">
    <property type="entry name" value="Magnesium chelatase subunit I, C-Terminal domain"/>
    <property type="match status" value="1"/>
</dbReference>
<dbReference type="InterPro" id="IPR041628">
    <property type="entry name" value="ChlI/MoxR_AAA_lid"/>
</dbReference>
<name>M0JW68_9EURY</name>
<dbReference type="AlphaFoldDB" id="M0JW68"/>
<evidence type="ECO:0000256" key="3">
    <source>
        <dbReference type="SAM" id="MobiDB-lite"/>
    </source>
</evidence>
<evidence type="ECO:0000313" key="6">
    <source>
        <dbReference type="EMBL" id="QUJ73159.1"/>
    </source>
</evidence>
<dbReference type="GO" id="GO:0005524">
    <property type="term" value="F:ATP binding"/>
    <property type="evidence" value="ECO:0007669"/>
    <property type="project" value="UniProtKB-KW"/>
</dbReference>
<dbReference type="PIRSF" id="PIRSF002849">
    <property type="entry name" value="AAA_ATPase_chaperone_MoxR_prd"/>
    <property type="match status" value="1"/>
</dbReference>
<dbReference type="SMART" id="SM00382">
    <property type="entry name" value="AAA"/>
    <property type="match status" value="1"/>
</dbReference>
<dbReference type="EMBL" id="CP073366">
    <property type="protein sequence ID" value="QUJ73159.1"/>
    <property type="molecule type" value="Genomic_DNA"/>
</dbReference>
<organism evidence="5 7">
    <name type="scientific">Haloarcula marismortui ATCC 33800</name>
    <dbReference type="NCBI Taxonomy" id="662476"/>
    <lineage>
        <taxon>Archaea</taxon>
        <taxon>Methanobacteriati</taxon>
        <taxon>Methanobacteriota</taxon>
        <taxon>Stenosarchaea group</taxon>
        <taxon>Halobacteria</taxon>
        <taxon>Halobacteriales</taxon>
        <taxon>Haloarculaceae</taxon>
        <taxon>Haloarcula</taxon>
    </lineage>
</organism>
<dbReference type="Proteomes" id="UP000011659">
    <property type="component" value="Unassembled WGS sequence"/>
</dbReference>
<dbReference type="InterPro" id="IPR011703">
    <property type="entry name" value="ATPase_AAA-3"/>
</dbReference>
<feature type="compositionally biased region" description="Basic and acidic residues" evidence="3">
    <location>
        <begin position="330"/>
        <end position="342"/>
    </location>
</feature>
<dbReference type="InterPro" id="IPR050764">
    <property type="entry name" value="CbbQ/NirQ/NorQ/GpvN"/>
</dbReference>
<dbReference type="GeneID" id="64822343"/>
<accession>M0JW68</accession>
<dbReference type="PATRIC" id="fig|662476.7.peg.1719"/>
<dbReference type="OrthoDB" id="24581at2157"/>
<evidence type="ECO:0000256" key="2">
    <source>
        <dbReference type="ARBA" id="ARBA00022840"/>
    </source>
</evidence>
<keyword evidence="2" id="KW-0067">ATP-binding</keyword>
<proteinExistence type="predicted"/>
<keyword evidence="1" id="KW-0547">Nucleotide-binding</keyword>
<evidence type="ECO:0000256" key="1">
    <source>
        <dbReference type="ARBA" id="ARBA00022741"/>
    </source>
</evidence>
<dbReference type="PANTHER" id="PTHR42759:SF1">
    <property type="entry name" value="MAGNESIUM-CHELATASE SUBUNIT CHLD"/>
    <property type="match status" value="1"/>
</dbReference>
<reference evidence="6" key="2">
    <citation type="submission" date="2021-04" db="EMBL/GenBank/DDBJ databases">
        <title>Complete Genome sequence and Methylome Analysis of the Haloarchaeon Haloarcula sinaiiensis.</title>
        <authorList>
            <person name="Fomenkov A."/>
            <person name="DasSarma P."/>
            <person name="DasSarma S."/>
            <person name="Roberts R.J."/>
        </authorList>
    </citation>
    <scope>NUCLEOTIDE SEQUENCE</scope>
    <source>
        <strain evidence="6">ATCC 33800</strain>
    </source>
</reference>
<feature type="region of interest" description="Disordered" evidence="3">
    <location>
        <begin position="309"/>
        <end position="342"/>
    </location>
</feature>
<dbReference type="Proteomes" id="UP000682967">
    <property type="component" value="Chromosome"/>
</dbReference>
<dbReference type="KEGG" id="hsin:KDQ40_05265"/>
<dbReference type="PANTHER" id="PTHR42759">
    <property type="entry name" value="MOXR FAMILY PROTEIN"/>
    <property type="match status" value="1"/>
</dbReference>
<gene>
    <name evidence="5" type="ORF">C436_08651</name>
    <name evidence="6" type="ORF">KDQ40_05265</name>
</gene>